<dbReference type="Pfam" id="PF06271">
    <property type="entry name" value="RDD"/>
    <property type="match status" value="1"/>
</dbReference>
<sequence>MPPAPGDVMHPGGVAPVADAPSPDAPAPVLRRFAAWALDGAVVFGLFLLIGGFSYARIADHLRAESTQMAALGPWDIVSSHGDVTGLARGAATDAWNGTVSIVVQGFVLLVLAQLVYQFTALAWRGRTLGKAVAGLQVRPLPERAAGAVRLRKGQALRRATVTTLSESGLYAVACVLLLLGEFLLAFACWLLAVLVFAANALPTVAGRKRRALSDRMGGTVVVRTHVLRDVARAARRATAEQGRRLQSAYADRRALASGGRTPDALGPGQGAADPLALPQAQPYQPHQPYPPGPVPPWAAPQDRPPAS</sequence>
<dbReference type="RefSeq" id="WP_103938902.1">
    <property type="nucleotide sequence ID" value="NZ_FNVO01000007.1"/>
</dbReference>
<evidence type="ECO:0000256" key="5">
    <source>
        <dbReference type="SAM" id="MobiDB-lite"/>
    </source>
</evidence>
<feature type="transmembrane region" description="Helical" evidence="6">
    <location>
        <begin position="169"/>
        <end position="202"/>
    </location>
</feature>
<feature type="compositionally biased region" description="Low complexity" evidence="5">
    <location>
        <begin position="271"/>
        <end position="285"/>
    </location>
</feature>
<feature type="domain" description="RDD" evidence="7">
    <location>
        <begin position="27"/>
        <end position="218"/>
    </location>
</feature>
<feature type="transmembrane region" description="Helical" evidence="6">
    <location>
        <begin position="33"/>
        <end position="56"/>
    </location>
</feature>
<dbReference type="InterPro" id="IPR010432">
    <property type="entry name" value="RDD"/>
</dbReference>
<name>A0A1H6BEW4_9ACTN</name>
<keyword evidence="9" id="KW-1185">Reference proteome</keyword>
<evidence type="ECO:0000256" key="6">
    <source>
        <dbReference type="SAM" id="Phobius"/>
    </source>
</evidence>
<dbReference type="EMBL" id="FNVO01000007">
    <property type="protein sequence ID" value="SEG59182.1"/>
    <property type="molecule type" value="Genomic_DNA"/>
</dbReference>
<evidence type="ECO:0000313" key="9">
    <source>
        <dbReference type="Proteomes" id="UP000236723"/>
    </source>
</evidence>
<evidence type="ECO:0000259" key="7">
    <source>
        <dbReference type="Pfam" id="PF06271"/>
    </source>
</evidence>
<evidence type="ECO:0000256" key="2">
    <source>
        <dbReference type="ARBA" id="ARBA00022692"/>
    </source>
</evidence>
<feature type="transmembrane region" description="Helical" evidence="6">
    <location>
        <begin position="95"/>
        <end position="117"/>
    </location>
</feature>
<keyword evidence="4 6" id="KW-0472">Membrane</keyword>
<evidence type="ECO:0000313" key="8">
    <source>
        <dbReference type="EMBL" id="SEG59182.1"/>
    </source>
</evidence>
<protein>
    <submittedName>
        <fullName evidence="8">RDD family protein</fullName>
    </submittedName>
</protein>
<dbReference type="AlphaFoldDB" id="A0A1H6BEW4"/>
<gene>
    <name evidence="8" type="ORF">SAMN04489712_10752</name>
</gene>
<dbReference type="Proteomes" id="UP000236723">
    <property type="component" value="Unassembled WGS sequence"/>
</dbReference>
<evidence type="ECO:0000256" key="1">
    <source>
        <dbReference type="ARBA" id="ARBA00004141"/>
    </source>
</evidence>
<dbReference type="OrthoDB" id="5189208at2"/>
<comment type="subcellular location">
    <subcellularLocation>
        <location evidence="1">Membrane</location>
        <topology evidence="1">Multi-pass membrane protein</topology>
    </subcellularLocation>
</comment>
<feature type="region of interest" description="Disordered" evidence="5">
    <location>
        <begin position="257"/>
        <end position="308"/>
    </location>
</feature>
<feature type="compositionally biased region" description="Pro residues" evidence="5">
    <location>
        <begin position="286"/>
        <end position="308"/>
    </location>
</feature>
<evidence type="ECO:0000256" key="4">
    <source>
        <dbReference type="ARBA" id="ARBA00023136"/>
    </source>
</evidence>
<accession>A0A1H6BEW4</accession>
<dbReference type="GO" id="GO:0016020">
    <property type="term" value="C:membrane"/>
    <property type="evidence" value="ECO:0007669"/>
    <property type="project" value="UniProtKB-SubCell"/>
</dbReference>
<keyword evidence="2 6" id="KW-0812">Transmembrane</keyword>
<organism evidence="8 9">
    <name type="scientific">Thermomonospora echinospora</name>
    <dbReference type="NCBI Taxonomy" id="1992"/>
    <lineage>
        <taxon>Bacteria</taxon>
        <taxon>Bacillati</taxon>
        <taxon>Actinomycetota</taxon>
        <taxon>Actinomycetes</taxon>
        <taxon>Streptosporangiales</taxon>
        <taxon>Thermomonosporaceae</taxon>
        <taxon>Thermomonospora</taxon>
    </lineage>
</organism>
<keyword evidence="3 6" id="KW-1133">Transmembrane helix</keyword>
<evidence type="ECO:0000256" key="3">
    <source>
        <dbReference type="ARBA" id="ARBA00022989"/>
    </source>
</evidence>
<reference evidence="9" key="1">
    <citation type="submission" date="2016-10" db="EMBL/GenBank/DDBJ databases">
        <authorList>
            <person name="Varghese N."/>
            <person name="Submissions S."/>
        </authorList>
    </citation>
    <scope>NUCLEOTIDE SEQUENCE [LARGE SCALE GENOMIC DNA]</scope>
    <source>
        <strain evidence="9">DSM 43163</strain>
    </source>
</reference>
<proteinExistence type="predicted"/>